<dbReference type="OrthoDB" id="273564at2"/>
<name>A0A1N7SGW5_9BURK</name>
<keyword evidence="3" id="KW-1185">Reference proteome</keyword>
<dbReference type="RefSeq" id="WP_094782414.1">
    <property type="nucleotide sequence ID" value="NZ_CYGX02000067.1"/>
</dbReference>
<dbReference type="PANTHER" id="PTHR23308">
    <property type="entry name" value="NUCLEAR INHIBITOR OF PROTEIN PHOSPHATASE-1"/>
    <property type="match status" value="1"/>
</dbReference>
<reference evidence="2 3" key="1">
    <citation type="submission" date="2016-12" db="EMBL/GenBank/DDBJ databases">
        <authorList>
            <person name="Song W.-J."/>
            <person name="Kurnit D.M."/>
        </authorList>
    </citation>
    <scope>NUCLEOTIDE SEQUENCE [LARGE SCALE GENOMIC DNA]</scope>
    <source>
        <strain evidence="2 3">STM7296</strain>
    </source>
</reference>
<dbReference type="EMBL" id="CYGX02000067">
    <property type="protein sequence ID" value="SIT46572.1"/>
    <property type="molecule type" value="Genomic_DNA"/>
</dbReference>
<dbReference type="InterPro" id="IPR050923">
    <property type="entry name" value="Cell_Proc_Reg/RNA_Proc"/>
</dbReference>
<dbReference type="AlphaFoldDB" id="A0A1N7SGW5"/>
<proteinExistence type="predicted"/>
<sequence length="335" mass="37680">MASLNKSLQEQRCLLRAHHVFGRDPEHCHTVIADPRVSRIHASISWQAGNWDLRDYSRNGTWVSQTLIEKGEHVVLRPGDLIHFGGVDSPVWRVEDLDSPADMLWPMCEAARPIVLDFCHVLPGDTHYSVTVMRSSEGEWLCDDTTPARVLHDGDEVRYGALRWKLVLATRNDGTAALPRAPQSFALVQRVDFMVSRNEEHVVAELHTRGAAIQLGDRAHHYCLVTLARARNVDARAGYDVTSQGWIEVDVLARMLGTDVSHVNVQIHRARMQFASLLSPGSPELVERRRGSVRFGALAFRIVRADRLECQSIPADPADTRRYRDHMDAALAPSR</sequence>
<keyword evidence="2" id="KW-0238">DNA-binding</keyword>
<evidence type="ECO:0000313" key="3">
    <source>
        <dbReference type="Proteomes" id="UP000187012"/>
    </source>
</evidence>
<dbReference type="Pfam" id="PF00498">
    <property type="entry name" value="FHA"/>
    <property type="match status" value="1"/>
</dbReference>
<dbReference type="STRING" id="1247936.BN2475_670026"/>
<organism evidence="2 3">
    <name type="scientific">Paraburkholderia ribeironis</name>
    <dbReference type="NCBI Taxonomy" id="1247936"/>
    <lineage>
        <taxon>Bacteria</taxon>
        <taxon>Pseudomonadati</taxon>
        <taxon>Pseudomonadota</taxon>
        <taxon>Betaproteobacteria</taxon>
        <taxon>Burkholderiales</taxon>
        <taxon>Burkholderiaceae</taxon>
        <taxon>Paraburkholderia</taxon>
    </lineage>
</organism>
<dbReference type="PROSITE" id="PS50006">
    <property type="entry name" value="FHA_DOMAIN"/>
    <property type="match status" value="1"/>
</dbReference>
<dbReference type="InterPro" id="IPR008984">
    <property type="entry name" value="SMAD_FHA_dom_sf"/>
</dbReference>
<protein>
    <submittedName>
        <fullName evidence="2">DNA-binding protein</fullName>
    </submittedName>
</protein>
<feature type="domain" description="FHA" evidence="1">
    <location>
        <begin position="19"/>
        <end position="68"/>
    </location>
</feature>
<gene>
    <name evidence="2" type="ORF">BN2475_670026</name>
</gene>
<accession>A0A1N7SGW5</accession>
<dbReference type="GO" id="GO:0003677">
    <property type="term" value="F:DNA binding"/>
    <property type="evidence" value="ECO:0007669"/>
    <property type="project" value="UniProtKB-KW"/>
</dbReference>
<dbReference type="Gene3D" id="2.60.200.20">
    <property type="match status" value="1"/>
</dbReference>
<dbReference type="InterPro" id="IPR000253">
    <property type="entry name" value="FHA_dom"/>
</dbReference>
<dbReference type="Proteomes" id="UP000187012">
    <property type="component" value="Unassembled WGS sequence"/>
</dbReference>
<dbReference type="SMART" id="SM00240">
    <property type="entry name" value="FHA"/>
    <property type="match status" value="1"/>
</dbReference>
<evidence type="ECO:0000259" key="1">
    <source>
        <dbReference type="PROSITE" id="PS50006"/>
    </source>
</evidence>
<evidence type="ECO:0000313" key="2">
    <source>
        <dbReference type="EMBL" id="SIT46572.1"/>
    </source>
</evidence>
<dbReference type="SUPFAM" id="SSF49879">
    <property type="entry name" value="SMAD/FHA domain"/>
    <property type="match status" value="1"/>
</dbReference>
<dbReference type="CDD" id="cd00060">
    <property type="entry name" value="FHA"/>
    <property type="match status" value="1"/>
</dbReference>